<gene>
    <name evidence="1" type="ORF">L2E82_49881</name>
</gene>
<sequence>MVSGEGIGLIMYQEGGIEEVARYDDTMRSGFIVDEVYLGATIDRRLLTIDCEKVGRESHIDEKVNRFREGSFVLQRGAGKTPTIIYGTESGALGMIVSLPKVQFTFMELLQTSIRKVVNGIGGFTHKQWRNNTQKDIKSEGFVDGDLVKSFIDLDDNEIREISEMMGFLVEELRNGVEDLKRLY</sequence>
<comment type="caution">
    <text evidence="1">The sequence shown here is derived from an EMBL/GenBank/DDBJ whole genome shotgun (WGS) entry which is preliminary data.</text>
</comment>
<evidence type="ECO:0000313" key="1">
    <source>
        <dbReference type="EMBL" id="KAI3691518.1"/>
    </source>
</evidence>
<protein>
    <submittedName>
        <fullName evidence="1">Uncharacterized protein</fullName>
    </submittedName>
</protein>
<reference evidence="1 2" key="2">
    <citation type="journal article" date="2022" name="Mol. Ecol. Resour.">
        <title>The genomes of chicory, endive, great burdock and yacon provide insights into Asteraceae paleo-polyploidization history and plant inulin production.</title>
        <authorList>
            <person name="Fan W."/>
            <person name="Wang S."/>
            <person name="Wang H."/>
            <person name="Wang A."/>
            <person name="Jiang F."/>
            <person name="Liu H."/>
            <person name="Zhao H."/>
            <person name="Xu D."/>
            <person name="Zhang Y."/>
        </authorList>
    </citation>
    <scope>NUCLEOTIDE SEQUENCE [LARGE SCALE GENOMIC DNA]</scope>
    <source>
        <strain evidence="2">cv. Punajuju</strain>
        <tissue evidence="1">Leaves</tissue>
    </source>
</reference>
<evidence type="ECO:0000313" key="2">
    <source>
        <dbReference type="Proteomes" id="UP001055811"/>
    </source>
</evidence>
<accession>A0ACB8Z2D4</accession>
<proteinExistence type="predicted"/>
<name>A0ACB8Z2D4_CICIN</name>
<dbReference type="EMBL" id="CM042017">
    <property type="protein sequence ID" value="KAI3691518.1"/>
    <property type="molecule type" value="Genomic_DNA"/>
</dbReference>
<organism evidence="1 2">
    <name type="scientific">Cichorium intybus</name>
    <name type="common">Chicory</name>
    <dbReference type="NCBI Taxonomy" id="13427"/>
    <lineage>
        <taxon>Eukaryota</taxon>
        <taxon>Viridiplantae</taxon>
        <taxon>Streptophyta</taxon>
        <taxon>Embryophyta</taxon>
        <taxon>Tracheophyta</taxon>
        <taxon>Spermatophyta</taxon>
        <taxon>Magnoliopsida</taxon>
        <taxon>eudicotyledons</taxon>
        <taxon>Gunneridae</taxon>
        <taxon>Pentapetalae</taxon>
        <taxon>asterids</taxon>
        <taxon>campanulids</taxon>
        <taxon>Asterales</taxon>
        <taxon>Asteraceae</taxon>
        <taxon>Cichorioideae</taxon>
        <taxon>Cichorieae</taxon>
        <taxon>Cichoriinae</taxon>
        <taxon>Cichorium</taxon>
    </lineage>
</organism>
<reference evidence="2" key="1">
    <citation type="journal article" date="2022" name="Mol. Ecol. Resour.">
        <title>The genomes of chicory, endive, great burdock and yacon provide insights into Asteraceae palaeo-polyploidization history and plant inulin production.</title>
        <authorList>
            <person name="Fan W."/>
            <person name="Wang S."/>
            <person name="Wang H."/>
            <person name="Wang A."/>
            <person name="Jiang F."/>
            <person name="Liu H."/>
            <person name="Zhao H."/>
            <person name="Xu D."/>
            <person name="Zhang Y."/>
        </authorList>
    </citation>
    <scope>NUCLEOTIDE SEQUENCE [LARGE SCALE GENOMIC DNA]</scope>
    <source>
        <strain evidence="2">cv. Punajuju</strain>
    </source>
</reference>
<dbReference type="Proteomes" id="UP001055811">
    <property type="component" value="Linkage Group LG09"/>
</dbReference>
<keyword evidence="2" id="KW-1185">Reference proteome</keyword>